<gene>
    <name evidence="1" type="ORF">L6452_38732</name>
</gene>
<comment type="caution">
    <text evidence="1">The sequence shown here is derived from an EMBL/GenBank/DDBJ whole genome shotgun (WGS) entry which is preliminary data.</text>
</comment>
<evidence type="ECO:0000313" key="1">
    <source>
        <dbReference type="EMBL" id="KAI3672636.1"/>
    </source>
</evidence>
<sequence length="66" mass="7609">MEHSIAQKIFTQVLKLMETFSKRSEKGLRANNKVVFKGEELLHAYYAFERDLSALKKFDNLALSSS</sequence>
<reference evidence="2" key="1">
    <citation type="journal article" date="2022" name="Mol. Ecol. Resour.">
        <title>The genomes of chicory, endive, great burdock and yacon provide insights into Asteraceae palaeo-polyploidization history and plant inulin production.</title>
        <authorList>
            <person name="Fan W."/>
            <person name="Wang S."/>
            <person name="Wang H."/>
            <person name="Wang A."/>
            <person name="Jiang F."/>
            <person name="Liu H."/>
            <person name="Zhao H."/>
            <person name="Xu D."/>
            <person name="Zhang Y."/>
        </authorList>
    </citation>
    <scope>NUCLEOTIDE SEQUENCE [LARGE SCALE GENOMIC DNA]</scope>
    <source>
        <strain evidence="2">cv. Niubang</strain>
    </source>
</reference>
<keyword evidence="2" id="KW-1185">Reference proteome</keyword>
<reference evidence="1 2" key="2">
    <citation type="journal article" date="2022" name="Mol. Ecol. Resour.">
        <title>The genomes of chicory, endive, great burdock and yacon provide insights into Asteraceae paleo-polyploidization history and plant inulin production.</title>
        <authorList>
            <person name="Fan W."/>
            <person name="Wang S."/>
            <person name="Wang H."/>
            <person name="Wang A."/>
            <person name="Jiang F."/>
            <person name="Liu H."/>
            <person name="Zhao H."/>
            <person name="Xu D."/>
            <person name="Zhang Y."/>
        </authorList>
    </citation>
    <scope>NUCLEOTIDE SEQUENCE [LARGE SCALE GENOMIC DNA]</scope>
    <source>
        <strain evidence="2">cv. Niubang</strain>
    </source>
</reference>
<proteinExistence type="predicted"/>
<protein>
    <submittedName>
        <fullName evidence="1">Uncharacterized protein</fullName>
    </submittedName>
</protein>
<dbReference type="Proteomes" id="UP001055879">
    <property type="component" value="Linkage Group LG15"/>
</dbReference>
<dbReference type="EMBL" id="CM042061">
    <property type="protein sequence ID" value="KAI3672636.1"/>
    <property type="molecule type" value="Genomic_DNA"/>
</dbReference>
<evidence type="ECO:0000313" key="2">
    <source>
        <dbReference type="Proteomes" id="UP001055879"/>
    </source>
</evidence>
<accession>A0ACB8XQC0</accession>
<organism evidence="1 2">
    <name type="scientific">Arctium lappa</name>
    <name type="common">Greater burdock</name>
    <name type="synonym">Lappa major</name>
    <dbReference type="NCBI Taxonomy" id="4217"/>
    <lineage>
        <taxon>Eukaryota</taxon>
        <taxon>Viridiplantae</taxon>
        <taxon>Streptophyta</taxon>
        <taxon>Embryophyta</taxon>
        <taxon>Tracheophyta</taxon>
        <taxon>Spermatophyta</taxon>
        <taxon>Magnoliopsida</taxon>
        <taxon>eudicotyledons</taxon>
        <taxon>Gunneridae</taxon>
        <taxon>Pentapetalae</taxon>
        <taxon>asterids</taxon>
        <taxon>campanulids</taxon>
        <taxon>Asterales</taxon>
        <taxon>Asteraceae</taxon>
        <taxon>Carduoideae</taxon>
        <taxon>Cardueae</taxon>
        <taxon>Arctiinae</taxon>
        <taxon>Arctium</taxon>
    </lineage>
</organism>
<name>A0ACB8XQC0_ARCLA</name>